<feature type="transmembrane region" description="Helical" evidence="6">
    <location>
        <begin position="104"/>
        <end position="125"/>
    </location>
</feature>
<comment type="function">
    <text evidence="6">Na(+)/H(+) antiporter that extrudes sodium in exchange for external protons.</text>
</comment>
<dbReference type="InterPro" id="IPR023171">
    <property type="entry name" value="Na/H_antiporter_dom_sf"/>
</dbReference>
<dbReference type="Pfam" id="PF06965">
    <property type="entry name" value="Na_H_antiport_1"/>
    <property type="match status" value="1"/>
</dbReference>
<evidence type="ECO:0000256" key="5">
    <source>
        <dbReference type="ARBA" id="ARBA00023136"/>
    </source>
</evidence>
<keyword evidence="6" id="KW-0406">Ion transport</keyword>
<comment type="similarity">
    <text evidence="6">Belongs to the NhaA Na(+)/H(+) (TC 2.A.33) antiporter family.</text>
</comment>
<dbReference type="HAMAP" id="MF_01844">
    <property type="entry name" value="NhaA"/>
    <property type="match status" value="1"/>
</dbReference>
<keyword evidence="2 6" id="KW-1003">Cell membrane</keyword>
<keyword evidence="4 6" id="KW-1133">Transmembrane helix</keyword>
<evidence type="ECO:0000256" key="3">
    <source>
        <dbReference type="ARBA" id="ARBA00022692"/>
    </source>
</evidence>
<dbReference type="GO" id="GO:0015385">
    <property type="term" value="F:sodium:proton antiporter activity"/>
    <property type="evidence" value="ECO:0007669"/>
    <property type="project" value="UniProtKB-UniRule"/>
</dbReference>
<dbReference type="GO" id="GO:0006885">
    <property type="term" value="P:regulation of pH"/>
    <property type="evidence" value="ECO:0007669"/>
    <property type="project" value="UniProtKB-UniRule"/>
</dbReference>
<evidence type="ECO:0000256" key="2">
    <source>
        <dbReference type="ARBA" id="ARBA00022475"/>
    </source>
</evidence>
<dbReference type="STRING" id="1562970.ING2E5B_1969"/>
<feature type="transmembrane region" description="Helical" evidence="6">
    <location>
        <begin position="131"/>
        <end position="152"/>
    </location>
</feature>
<dbReference type="HOGENOM" id="CLU_015803_1_2_10"/>
<feature type="transmembrane region" description="Helical" evidence="6">
    <location>
        <begin position="24"/>
        <end position="45"/>
    </location>
</feature>
<evidence type="ECO:0000256" key="6">
    <source>
        <dbReference type="HAMAP-Rule" id="MF_01844"/>
    </source>
</evidence>
<dbReference type="Proteomes" id="UP000032417">
    <property type="component" value="Chromosome 1"/>
</dbReference>
<feature type="transmembrane region" description="Helical" evidence="6">
    <location>
        <begin position="213"/>
        <end position="228"/>
    </location>
</feature>
<feature type="transmembrane region" description="Helical" evidence="6">
    <location>
        <begin position="234"/>
        <end position="250"/>
    </location>
</feature>
<feature type="transmembrane region" description="Helical" evidence="6">
    <location>
        <begin position="164"/>
        <end position="184"/>
    </location>
</feature>
<dbReference type="AlphaFoldDB" id="A0A098C2Q2"/>
<dbReference type="GO" id="GO:0005886">
    <property type="term" value="C:plasma membrane"/>
    <property type="evidence" value="ECO:0007669"/>
    <property type="project" value="UniProtKB-SubCell"/>
</dbReference>
<name>A0A098C2Q2_9BACT</name>
<dbReference type="NCBIfam" id="TIGR00773">
    <property type="entry name" value="NhaA"/>
    <property type="match status" value="1"/>
</dbReference>
<comment type="subcellular location">
    <subcellularLocation>
        <location evidence="1">Cell inner membrane</location>
        <topology evidence="1">Multi-pass membrane protein</topology>
    </subcellularLocation>
    <subcellularLocation>
        <location evidence="6">Cell membrane</location>
        <topology evidence="6">Multi-pass membrane protein</topology>
    </subcellularLocation>
</comment>
<dbReference type="InterPro" id="IPR004670">
    <property type="entry name" value="NhaA"/>
</dbReference>
<protein>
    <recommendedName>
        <fullName evidence="6">Na(+)/H(+) antiporter NhaA</fullName>
    </recommendedName>
    <alternativeName>
        <fullName evidence="6">Sodium/proton antiporter NhaA</fullName>
    </alternativeName>
</protein>
<gene>
    <name evidence="6" type="primary">nhaA</name>
    <name evidence="7" type="ORF">ING2E5B_1969</name>
</gene>
<comment type="catalytic activity">
    <reaction evidence="6">
        <text>Na(+)(in) + 2 H(+)(out) = Na(+)(out) + 2 H(+)(in)</text>
        <dbReference type="Rhea" id="RHEA:29251"/>
        <dbReference type="ChEBI" id="CHEBI:15378"/>
        <dbReference type="ChEBI" id="CHEBI:29101"/>
    </reaction>
</comment>
<dbReference type="PATRIC" id="fig|1562970.3.peg.1945"/>
<evidence type="ECO:0000256" key="4">
    <source>
        <dbReference type="ARBA" id="ARBA00022989"/>
    </source>
</evidence>
<evidence type="ECO:0000313" key="7">
    <source>
        <dbReference type="EMBL" id="CEA16701.1"/>
    </source>
</evidence>
<keyword evidence="6" id="KW-0915">Sodium</keyword>
<keyword evidence="3 6" id="KW-0812">Transmembrane</keyword>
<dbReference type="Gene3D" id="1.20.1530.10">
    <property type="entry name" value="Na+/H+ antiporter like domain"/>
    <property type="match status" value="1"/>
</dbReference>
<organism evidence="7 8">
    <name type="scientific">Fermentimonas caenicola</name>
    <dbReference type="NCBI Taxonomy" id="1562970"/>
    <lineage>
        <taxon>Bacteria</taxon>
        <taxon>Pseudomonadati</taxon>
        <taxon>Bacteroidota</taxon>
        <taxon>Bacteroidia</taxon>
        <taxon>Bacteroidales</taxon>
        <taxon>Dysgonomonadaceae</taxon>
        <taxon>Fermentimonas</taxon>
    </lineage>
</organism>
<sequence>MATDNSTVGLVRSKIQLILNDSRTLGVLLLICTAISLILSNLKGVGVHYYNFWDSEIPLFGKLHLPHSIVHFINDALMSLFFFHVALDIKKEITDGELSTPGRIMLPAISAIFGVVFPSLIFIIATRNSDYTSGWAIPAATDIAFTIGMLSLLGKAVSHSMKVFIVALAIIDDLCAILIIAFFYGSAPDIYWLLGVAGIAIVIYFINKFIKNNSAYIYTIILALTMWYCTYRSGIHASFAGVILAFILPINRMPAFEKRISFPVNFLIIPIFALANTSILISSSSIAGLASSLSIGIILGLVVGKPLGISLAVYLLTKLKIVRLSTKINWLVLIGVTIFAGIGFTMSIFVSNLAFPENKLHQDIAKLSVLIASCLAMIFGYIWIKMAANIKQKNIDNE</sequence>
<feature type="transmembrane region" description="Helical" evidence="6">
    <location>
        <begin position="65"/>
        <end position="83"/>
    </location>
</feature>
<feature type="transmembrane region" description="Helical" evidence="6">
    <location>
        <begin position="328"/>
        <end position="355"/>
    </location>
</feature>
<keyword evidence="6" id="KW-0050">Antiport</keyword>
<feature type="transmembrane region" description="Helical" evidence="6">
    <location>
        <begin position="367"/>
        <end position="384"/>
    </location>
</feature>
<keyword evidence="8" id="KW-1185">Reference proteome</keyword>
<keyword evidence="6" id="KW-0739">Sodium transport</keyword>
<keyword evidence="5 6" id="KW-0472">Membrane</keyword>
<accession>A0A098C2Q2</accession>
<dbReference type="PANTHER" id="PTHR30341:SF0">
    <property type="entry name" value="NA(+)_H(+) ANTIPORTER NHAA"/>
    <property type="match status" value="1"/>
</dbReference>
<feature type="transmembrane region" description="Helical" evidence="6">
    <location>
        <begin position="190"/>
        <end position="206"/>
    </location>
</feature>
<keyword evidence="6" id="KW-0813">Transport</keyword>
<reference evidence="7 8" key="1">
    <citation type="submission" date="2014-08" db="EMBL/GenBank/DDBJ databases">
        <authorList>
            <person name="Wibberg D."/>
        </authorList>
    </citation>
    <scope>NUCLEOTIDE SEQUENCE [LARGE SCALE GENOMIC DNA]</scope>
    <source>
        <strain evidence="8">ING2-E5B</strain>
    </source>
</reference>
<dbReference type="EMBL" id="LN515532">
    <property type="protein sequence ID" value="CEA16701.1"/>
    <property type="molecule type" value="Genomic_DNA"/>
</dbReference>
<proteinExistence type="inferred from homology"/>
<evidence type="ECO:0000256" key="1">
    <source>
        <dbReference type="ARBA" id="ARBA00004429"/>
    </source>
</evidence>
<feature type="transmembrane region" description="Helical" evidence="6">
    <location>
        <begin position="262"/>
        <end position="281"/>
    </location>
</feature>
<evidence type="ECO:0000313" key="8">
    <source>
        <dbReference type="Proteomes" id="UP000032417"/>
    </source>
</evidence>
<dbReference type="PANTHER" id="PTHR30341">
    <property type="entry name" value="SODIUM ION/PROTON ANTIPORTER NHAA-RELATED"/>
    <property type="match status" value="1"/>
</dbReference>
<dbReference type="OrthoDB" id="9808135at2"/>
<dbReference type="KEGG" id="pbt:ING2E5B_1969"/>
<feature type="transmembrane region" description="Helical" evidence="6">
    <location>
        <begin position="293"/>
        <end position="316"/>
    </location>
</feature>